<evidence type="ECO:0000313" key="4">
    <source>
        <dbReference type="Proteomes" id="UP001159427"/>
    </source>
</evidence>
<evidence type="ECO:0000313" key="3">
    <source>
        <dbReference type="EMBL" id="CAH3194297.1"/>
    </source>
</evidence>
<accession>A0ABN8SRV4</accession>
<gene>
    <name evidence="3" type="ORF">PEVE_00027504</name>
</gene>
<proteinExistence type="predicted"/>
<dbReference type="InterPro" id="IPR044822">
    <property type="entry name" value="Myb_DNA-bind_4"/>
</dbReference>
<protein>
    <recommendedName>
        <fullName evidence="2">Myb/SANT-like DNA-binding domain-containing protein</fullName>
    </recommendedName>
</protein>
<dbReference type="Pfam" id="PF13837">
    <property type="entry name" value="Myb_DNA-bind_4"/>
    <property type="match status" value="1"/>
</dbReference>
<organism evidence="3 4">
    <name type="scientific">Porites evermanni</name>
    <dbReference type="NCBI Taxonomy" id="104178"/>
    <lineage>
        <taxon>Eukaryota</taxon>
        <taxon>Metazoa</taxon>
        <taxon>Cnidaria</taxon>
        <taxon>Anthozoa</taxon>
        <taxon>Hexacorallia</taxon>
        <taxon>Scleractinia</taxon>
        <taxon>Fungiina</taxon>
        <taxon>Poritidae</taxon>
        <taxon>Porites</taxon>
    </lineage>
</organism>
<feature type="domain" description="Myb/SANT-like DNA-binding" evidence="2">
    <location>
        <begin position="33"/>
        <end position="121"/>
    </location>
</feature>
<feature type="non-terminal residue" evidence="3">
    <location>
        <position position="187"/>
    </location>
</feature>
<feature type="region of interest" description="Disordered" evidence="1">
    <location>
        <begin position="139"/>
        <end position="168"/>
    </location>
</feature>
<dbReference type="PANTHER" id="PTHR31307:SF45">
    <property type="entry name" value="OS09G0558200 PROTEIN"/>
    <property type="match status" value="1"/>
</dbReference>
<name>A0ABN8SRV4_9CNID</name>
<dbReference type="Gene3D" id="1.10.10.60">
    <property type="entry name" value="Homeodomain-like"/>
    <property type="match status" value="1"/>
</dbReference>
<dbReference type="PANTHER" id="PTHR31307">
    <property type="entry name" value="TRIHELIX TRANSCRIPTION FACTOR ASIL2"/>
    <property type="match status" value="1"/>
</dbReference>
<feature type="region of interest" description="Disordered" evidence="1">
    <location>
        <begin position="1"/>
        <end position="35"/>
    </location>
</feature>
<feature type="compositionally biased region" description="Low complexity" evidence="1">
    <location>
        <begin position="144"/>
        <end position="166"/>
    </location>
</feature>
<dbReference type="InterPro" id="IPR044823">
    <property type="entry name" value="ASIL1/2-like"/>
</dbReference>
<feature type="non-terminal residue" evidence="3">
    <location>
        <position position="1"/>
    </location>
</feature>
<dbReference type="Proteomes" id="UP001159427">
    <property type="component" value="Unassembled WGS sequence"/>
</dbReference>
<dbReference type="EMBL" id="CALNXI010003783">
    <property type="protein sequence ID" value="CAH3194297.1"/>
    <property type="molecule type" value="Genomic_DNA"/>
</dbReference>
<sequence>QPSFDRTFEHGQPIQPSPVPSAASGGTKKSNQRERWGFDDEKVLLQLWADNMEKVESKDSRKAWEEICKALNERQGLKKTVDQCQRKVKHLKNQYKEKKDWNRRQSGGNLRKSPHYDIIDSVLGCCDIITCNNVEQAGTQAAQNSRSSENSPETSSAEAPSSSSSAGCAIPTTAVCSVARRRERKKV</sequence>
<reference evidence="3 4" key="1">
    <citation type="submission" date="2022-05" db="EMBL/GenBank/DDBJ databases">
        <authorList>
            <consortium name="Genoscope - CEA"/>
            <person name="William W."/>
        </authorList>
    </citation>
    <scope>NUCLEOTIDE SEQUENCE [LARGE SCALE GENOMIC DNA]</scope>
</reference>
<comment type="caution">
    <text evidence="3">The sequence shown here is derived from an EMBL/GenBank/DDBJ whole genome shotgun (WGS) entry which is preliminary data.</text>
</comment>
<keyword evidence="4" id="KW-1185">Reference proteome</keyword>
<evidence type="ECO:0000259" key="2">
    <source>
        <dbReference type="Pfam" id="PF13837"/>
    </source>
</evidence>
<evidence type="ECO:0000256" key="1">
    <source>
        <dbReference type="SAM" id="MobiDB-lite"/>
    </source>
</evidence>